<feature type="region of interest" description="Disordered" evidence="1">
    <location>
        <begin position="63"/>
        <end position="85"/>
    </location>
</feature>
<protein>
    <submittedName>
        <fullName evidence="2">Uncharacterized protein</fullName>
    </submittedName>
</protein>
<accession>A0ABQ0BBA5</accession>
<dbReference type="Proteomes" id="UP001600943">
    <property type="component" value="Unassembled WGS sequence"/>
</dbReference>
<dbReference type="RefSeq" id="WP_390406089.1">
    <property type="nucleotide sequence ID" value="NZ_BAABYW010000001.1"/>
</dbReference>
<evidence type="ECO:0000313" key="3">
    <source>
        <dbReference type="Proteomes" id="UP001600943"/>
    </source>
</evidence>
<comment type="caution">
    <text evidence="2">The sequence shown here is derived from an EMBL/GenBank/DDBJ whole genome shotgun (WGS) entry which is preliminary data.</text>
</comment>
<reference evidence="2 3" key="1">
    <citation type="submission" date="2024-04" db="EMBL/GenBank/DDBJ databases">
        <title>Defined microbial consortia suppress multidrug-resistant proinflammatory Enterobacteriaceae via ecological control.</title>
        <authorList>
            <person name="Furuichi M."/>
            <person name="Kawaguchi T."/>
            <person name="Pust M."/>
            <person name="Yasuma K."/>
            <person name="Plichta D."/>
            <person name="Hasegawa N."/>
            <person name="Ohya T."/>
            <person name="Bhattarai S."/>
            <person name="Sasajima S."/>
            <person name="Aoto Y."/>
            <person name="Tuganbaev T."/>
            <person name="Yaginuma M."/>
            <person name="Ueda M."/>
            <person name="Okahashi N."/>
            <person name="Amafuji K."/>
            <person name="Kiridooshi Y."/>
            <person name="Sugita K."/>
            <person name="Strazar M."/>
            <person name="Skelly A."/>
            <person name="Suda W."/>
            <person name="Hattori M."/>
            <person name="Nakamoto N."/>
            <person name="Caballero S."/>
            <person name="Norman J."/>
            <person name="Olle B."/>
            <person name="Tanoue T."/>
            <person name="Arita M."/>
            <person name="Bucci V."/>
            <person name="Atarashi K."/>
            <person name="Xavier R."/>
            <person name="Honda K."/>
        </authorList>
    </citation>
    <scope>NUCLEOTIDE SEQUENCE [LARGE SCALE GENOMIC DNA]</scope>
    <source>
        <strain evidence="3">k04-0078-D8-1</strain>
    </source>
</reference>
<evidence type="ECO:0000313" key="2">
    <source>
        <dbReference type="EMBL" id="GAA6408736.1"/>
    </source>
</evidence>
<proteinExistence type="predicted"/>
<name>A0ABQ0BBA5_9FIRM</name>
<organism evidence="2 3">
    <name type="scientific">Blautia hominis</name>
    <dbReference type="NCBI Taxonomy" id="2025493"/>
    <lineage>
        <taxon>Bacteria</taxon>
        <taxon>Bacillati</taxon>
        <taxon>Bacillota</taxon>
        <taxon>Clostridia</taxon>
        <taxon>Lachnospirales</taxon>
        <taxon>Lachnospiraceae</taxon>
        <taxon>Blautia</taxon>
    </lineage>
</organism>
<dbReference type="EMBL" id="BAABYW010000001">
    <property type="protein sequence ID" value="GAA6408736.1"/>
    <property type="molecule type" value="Genomic_DNA"/>
</dbReference>
<evidence type="ECO:0000256" key="1">
    <source>
        <dbReference type="SAM" id="MobiDB-lite"/>
    </source>
</evidence>
<gene>
    <name evidence="2" type="ORF">K040078D81_28530</name>
</gene>
<keyword evidence="3" id="KW-1185">Reference proteome</keyword>
<sequence>MEIFSLKIDKYKNGQLRGEVQHFPSQKKIAYNGLVDAVIKMDRILDGSSFLWDGPEQLRDFQKENRKSVSAEAGNTKSRRTAGRSSCEKSSYLIYIYYRRNSSWQGEIIWYNGKRKEDKQYFRSVLELLHLIYSSFTIKQ</sequence>